<evidence type="ECO:0000313" key="2">
    <source>
        <dbReference type="Proteomes" id="UP000290287"/>
    </source>
</evidence>
<dbReference type="RefSeq" id="WP_129121038.1">
    <property type="nucleotide sequence ID" value="NZ_PEIB01000002.1"/>
</dbReference>
<organism evidence="1 2">
    <name type="scientific">Veronia nyctiphanis</name>
    <dbReference type="NCBI Taxonomy" id="1278244"/>
    <lineage>
        <taxon>Bacteria</taxon>
        <taxon>Pseudomonadati</taxon>
        <taxon>Pseudomonadota</taxon>
        <taxon>Gammaproteobacteria</taxon>
        <taxon>Vibrionales</taxon>
        <taxon>Vibrionaceae</taxon>
        <taxon>Veronia</taxon>
    </lineage>
</organism>
<dbReference type="Proteomes" id="UP000290287">
    <property type="component" value="Unassembled WGS sequence"/>
</dbReference>
<gene>
    <name evidence="1" type="ORF">CS022_03070</name>
</gene>
<evidence type="ECO:0000313" key="1">
    <source>
        <dbReference type="EMBL" id="RXJ74568.1"/>
    </source>
</evidence>
<proteinExistence type="predicted"/>
<protein>
    <submittedName>
        <fullName evidence="1">Uncharacterized protein</fullName>
    </submittedName>
</protein>
<accession>A0A4V1LTB0</accession>
<comment type="caution">
    <text evidence="1">The sequence shown here is derived from an EMBL/GenBank/DDBJ whole genome shotgun (WGS) entry which is preliminary data.</text>
</comment>
<keyword evidence="2" id="KW-1185">Reference proteome</keyword>
<dbReference type="EMBL" id="PEIB01000002">
    <property type="protein sequence ID" value="RXJ74568.1"/>
    <property type="molecule type" value="Genomic_DNA"/>
</dbReference>
<dbReference type="AlphaFoldDB" id="A0A4V1LTB0"/>
<reference evidence="1 2" key="1">
    <citation type="submission" date="2017-10" db="EMBL/GenBank/DDBJ databases">
        <title>Nyctiphanis sp. nov., isolated from the stomach of the euphausiid Nyctiphanes simplex (Hansen, 1911) in the Gulf of California.</title>
        <authorList>
            <person name="Gomez-Gil B."/>
            <person name="Aguilar-Mendez M."/>
            <person name="Lopez-Cortes A."/>
            <person name="Gomez-Gutierrez J."/>
            <person name="Roque A."/>
            <person name="Lang E."/>
            <person name="Gonzalez-Castillo A."/>
        </authorList>
    </citation>
    <scope>NUCLEOTIDE SEQUENCE [LARGE SCALE GENOMIC DNA]</scope>
    <source>
        <strain evidence="1 2">CAIM 600</strain>
    </source>
</reference>
<name>A0A4V1LTB0_9GAMM</name>
<sequence>MIREELFSNLYRHGFTLSDIAKQQSLLIRDVIKENIVKKYFLLLLMAVSSSVIAEIRPNLSLKH</sequence>